<dbReference type="GeneID" id="64604610"/>
<accession>A0A9P7ANU7</accession>
<keyword evidence="1" id="KW-0472">Membrane</keyword>
<gene>
    <name evidence="2" type="ORF">HD556DRAFT_518851</name>
</gene>
<dbReference type="EMBL" id="JABBWE010000032">
    <property type="protein sequence ID" value="KAG1793093.1"/>
    <property type="molecule type" value="Genomic_DNA"/>
</dbReference>
<comment type="caution">
    <text evidence="2">The sequence shown here is derived from an EMBL/GenBank/DDBJ whole genome shotgun (WGS) entry which is preliminary data.</text>
</comment>
<name>A0A9P7ANU7_9AGAM</name>
<dbReference type="Proteomes" id="UP000719766">
    <property type="component" value="Unassembled WGS sequence"/>
</dbReference>
<proteinExistence type="predicted"/>
<feature type="transmembrane region" description="Helical" evidence="1">
    <location>
        <begin position="97"/>
        <end position="114"/>
    </location>
</feature>
<protein>
    <submittedName>
        <fullName evidence="2">Uncharacterized protein</fullName>
    </submittedName>
</protein>
<feature type="transmembrane region" description="Helical" evidence="1">
    <location>
        <begin position="20"/>
        <end position="42"/>
    </location>
</feature>
<keyword evidence="1" id="KW-1133">Transmembrane helix</keyword>
<evidence type="ECO:0000313" key="3">
    <source>
        <dbReference type="Proteomes" id="UP000719766"/>
    </source>
</evidence>
<dbReference type="RefSeq" id="XP_041159582.1">
    <property type="nucleotide sequence ID" value="XM_041310846.1"/>
</dbReference>
<keyword evidence="1" id="KW-0812">Transmembrane</keyword>
<evidence type="ECO:0000256" key="1">
    <source>
        <dbReference type="SAM" id="Phobius"/>
    </source>
</evidence>
<reference evidence="2" key="1">
    <citation type="journal article" date="2020" name="New Phytol.">
        <title>Comparative genomics reveals dynamic genome evolution in host specialist ectomycorrhizal fungi.</title>
        <authorList>
            <person name="Lofgren L.A."/>
            <person name="Nguyen N.H."/>
            <person name="Vilgalys R."/>
            <person name="Ruytinx J."/>
            <person name="Liao H.L."/>
            <person name="Branco S."/>
            <person name="Kuo A."/>
            <person name="LaButti K."/>
            <person name="Lipzen A."/>
            <person name="Andreopoulos W."/>
            <person name="Pangilinan J."/>
            <person name="Riley R."/>
            <person name="Hundley H."/>
            <person name="Na H."/>
            <person name="Barry K."/>
            <person name="Grigoriev I.V."/>
            <person name="Stajich J.E."/>
            <person name="Kennedy P.G."/>
        </authorList>
    </citation>
    <scope>NUCLEOTIDE SEQUENCE</scope>
    <source>
        <strain evidence="2">S12</strain>
    </source>
</reference>
<dbReference type="AlphaFoldDB" id="A0A9P7ANU7"/>
<organism evidence="2 3">
    <name type="scientific">Suillus plorans</name>
    <dbReference type="NCBI Taxonomy" id="116603"/>
    <lineage>
        <taxon>Eukaryota</taxon>
        <taxon>Fungi</taxon>
        <taxon>Dikarya</taxon>
        <taxon>Basidiomycota</taxon>
        <taxon>Agaricomycotina</taxon>
        <taxon>Agaricomycetes</taxon>
        <taxon>Agaricomycetidae</taxon>
        <taxon>Boletales</taxon>
        <taxon>Suillineae</taxon>
        <taxon>Suillaceae</taxon>
        <taxon>Suillus</taxon>
    </lineage>
</organism>
<evidence type="ECO:0000313" key="2">
    <source>
        <dbReference type="EMBL" id="KAG1793093.1"/>
    </source>
</evidence>
<keyword evidence="3" id="KW-1185">Reference proteome</keyword>
<sequence>MKWTDNPHRVSLQPPLRSIIKITTNLSILPIISILVVGAFFGDVSSRFSHSRCFSSLEGFIETQLAHRPSLCLNRWLCEFYLGRCEGPSSNMSSHPFLLCIIYIHTAIALRLIWPTVALTLHPFMPPRTAYGTVHTVVITRNSKVLSAYLYPS</sequence>